<proteinExistence type="inferred from homology"/>
<keyword evidence="12" id="KW-0963">Cytoplasm</keyword>
<dbReference type="Pfam" id="PF05698">
    <property type="entry name" value="Trigger_C"/>
    <property type="match status" value="1"/>
</dbReference>
<name>A0AAX3LZN0_9BACL</name>
<accession>A0AAX3LZN0</accession>
<evidence type="ECO:0000256" key="13">
    <source>
        <dbReference type="PROSITE-ProRule" id="PRU00277"/>
    </source>
</evidence>
<dbReference type="GO" id="GO:0043022">
    <property type="term" value="F:ribosome binding"/>
    <property type="evidence" value="ECO:0007669"/>
    <property type="project" value="TreeGrafter"/>
</dbReference>
<evidence type="ECO:0000256" key="7">
    <source>
        <dbReference type="ARBA" id="ARBA00023186"/>
    </source>
</evidence>
<evidence type="ECO:0000256" key="10">
    <source>
        <dbReference type="ARBA" id="ARBA00024849"/>
    </source>
</evidence>
<feature type="domain" description="PPIase FKBP-type" evidence="16">
    <location>
        <begin position="163"/>
        <end position="245"/>
    </location>
</feature>
<comment type="subcellular location">
    <subcellularLocation>
        <location evidence="12">Cytoplasm</location>
    </subcellularLocation>
    <text evidence="12">About half TF is bound to the ribosome near the polypeptide exit tunnel while the other half is free in the cytoplasm.</text>
</comment>
<feature type="coiled-coil region" evidence="15">
    <location>
        <begin position="128"/>
        <end position="155"/>
    </location>
</feature>
<dbReference type="AlphaFoldDB" id="A0AAX3LZN0"/>
<evidence type="ECO:0000256" key="8">
    <source>
        <dbReference type="ARBA" id="ARBA00023235"/>
    </source>
</evidence>
<evidence type="ECO:0000256" key="15">
    <source>
        <dbReference type="SAM" id="Coils"/>
    </source>
</evidence>
<keyword evidence="15" id="KW-0175">Coiled coil</keyword>
<keyword evidence="18" id="KW-1185">Reference proteome</keyword>
<dbReference type="SUPFAM" id="SSF102735">
    <property type="entry name" value="Trigger factor ribosome-binding domain"/>
    <property type="match status" value="1"/>
</dbReference>
<keyword evidence="6 12" id="KW-0697">Rotamase</keyword>
<dbReference type="SUPFAM" id="SSF109998">
    <property type="entry name" value="Triger factor/SurA peptide-binding domain-like"/>
    <property type="match status" value="1"/>
</dbReference>
<dbReference type="Pfam" id="PF05697">
    <property type="entry name" value="Trigger_N"/>
    <property type="match status" value="1"/>
</dbReference>
<dbReference type="Gene3D" id="1.10.3120.10">
    <property type="entry name" value="Trigger factor, C-terminal domain"/>
    <property type="match status" value="1"/>
</dbReference>
<dbReference type="EMBL" id="CP117416">
    <property type="protein sequence ID" value="WCT54931.1"/>
    <property type="molecule type" value="Genomic_DNA"/>
</dbReference>
<evidence type="ECO:0000256" key="5">
    <source>
        <dbReference type="ARBA" id="ARBA00022618"/>
    </source>
</evidence>
<evidence type="ECO:0000313" key="17">
    <source>
        <dbReference type="EMBL" id="WCT54931.1"/>
    </source>
</evidence>
<dbReference type="GO" id="GO:0051301">
    <property type="term" value="P:cell division"/>
    <property type="evidence" value="ECO:0007669"/>
    <property type="project" value="UniProtKB-KW"/>
</dbReference>
<dbReference type="InterPro" id="IPR008880">
    <property type="entry name" value="Trigger_fac_C"/>
</dbReference>
<dbReference type="GO" id="GO:0051083">
    <property type="term" value="P:'de novo' cotranslational protein folding"/>
    <property type="evidence" value="ECO:0007669"/>
    <property type="project" value="TreeGrafter"/>
</dbReference>
<dbReference type="GO" id="GO:0015031">
    <property type="term" value="P:protein transport"/>
    <property type="evidence" value="ECO:0007669"/>
    <property type="project" value="UniProtKB-UniRule"/>
</dbReference>
<dbReference type="InterPro" id="IPR046357">
    <property type="entry name" value="PPIase_dom_sf"/>
</dbReference>
<evidence type="ECO:0000256" key="11">
    <source>
        <dbReference type="ARBA" id="ARBA00029986"/>
    </source>
</evidence>
<dbReference type="Gene3D" id="3.10.50.40">
    <property type="match status" value="1"/>
</dbReference>
<dbReference type="InterPro" id="IPR008881">
    <property type="entry name" value="Trigger_fac_ribosome-bd_bac"/>
</dbReference>
<organism evidence="17 18">
    <name type="scientific">Paenibacillus kyungheensis</name>
    <dbReference type="NCBI Taxonomy" id="1452732"/>
    <lineage>
        <taxon>Bacteria</taxon>
        <taxon>Bacillati</taxon>
        <taxon>Bacillota</taxon>
        <taxon>Bacilli</taxon>
        <taxon>Bacillales</taxon>
        <taxon>Paenibacillaceae</taxon>
        <taxon>Paenibacillus</taxon>
    </lineage>
</organism>
<dbReference type="InterPro" id="IPR005215">
    <property type="entry name" value="Trig_fac"/>
</dbReference>
<dbReference type="GO" id="GO:0003755">
    <property type="term" value="F:peptidyl-prolyl cis-trans isomerase activity"/>
    <property type="evidence" value="ECO:0007669"/>
    <property type="project" value="UniProtKB-UniRule"/>
</dbReference>
<evidence type="ECO:0000256" key="2">
    <source>
        <dbReference type="ARBA" id="ARBA00005464"/>
    </source>
</evidence>
<keyword evidence="8 12" id="KW-0413">Isomerase</keyword>
<dbReference type="KEGG" id="pka:PQ456_17310"/>
<dbReference type="Pfam" id="PF00254">
    <property type="entry name" value="FKBP_C"/>
    <property type="match status" value="1"/>
</dbReference>
<comment type="similarity">
    <text evidence="2 12 14">Belongs to the FKBP-type PPIase family. Tig subfamily.</text>
</comment>
<comment type="domain">
    <text evidence="12">Consists of 3 domains; the N-terminus binds the ribosome, the middle domain has PPIase activity, while the C-terminus has intrinsic chaperone activity on its own.</text>
</comment>
<comment type="catalytic activity">
    <reaction evidence="1 12 13">
        <text>[protein]-peptidylproline (omega=180) = [protein]-peptidylproline (omega=0)</text>
        <dbReference type="Rhea" id="RHEA:16237"/>
        <dbReference type="Rhea" id="RHEA-COMP:10747"/>
        <dbReference type="Rhea" id="RHEA-COMP:10748"/>
        <dbReference type="ChEBI" id="CHEBI:83833"/>
        <dbReference type="ChEBI" id="CHEBI:83834"/>
        <dbReference type="EC" id="5.2.1.8"/>
    </reaction>
</comment>
<keyword evidence="5 12" id="KW-0132">Cell division</keyword>
<evidence type="ECO:0000256" key="3">
    <source>
        <dbReference type="ARBA" id="ARBA00013194"/>
    </source>
</evidence>
<keyword evidence="9 12" id="KW-0131">Cell cycle</keyword>
<reference evidence="17 18" key="1">
    <citation type="submission" date="2023-02" db="EMBL/GenBank/DDBJ databases">
        <title>Genome sequence of Paenibacillus kyungheensis KACC 18744.</title>
        <authorList>
            <person name="Kim S."/>
            <person name="Heo J."/>
            <person name="Kwon S.-W."/>
        </authorList>
    </citation>
    <scope>NUCLEOTIDE SEQUENCE [LARGE SCALE GENOMIC DNA]</scope>
    <source>
        <strain evidence="17 18">KACC 18744</strain>
    </source>
</reference>
<protein>
    <recommendedName>
        <fullName evidence="4 12">Trigger factor</fullName>
        <shortName evidence="12">TF</shortName>
        <ecNumber evidence="3 12">5.2.1.8</ecNumber>
    </recommendedName>
    <alternativeName>
        <fullName evidence="11 12">PPIase</fullName>
    </alternativeName>
</protein>
<dbReference type="InterPro" id="IPR036611">
    <property type="entry name" value="Trigger_fac_ribosome-bd_sf"/>
</dbReference>
<dbReference type="GO" id="GO:0005737">
    <property type="term" value="C:cytoplasm"/>
    <property type="evidence" value="ECO:0007669"/>
    <property type="project" value="UniProtKB-SubCell"/>
</dbReference>
<dbReference type="NCBIfam" id="TIGR00115">
    <property type="entry name" value="tig"/>
    <property type="match status" value="1"/>
</dbReference>
<dbReference type="GO" id="GO:0043335">
    <property type="term" value="P:protein unfolding"/>
    <property type="evidence" value="ECO:0007669"/>
    <property type="project" value="TreeGrafter"/>
</dbReference>
<evidence type="ECO:0000256" key="12">
    <source>
        <dbReference type="HAMAP-Rule" id="MF_00303"/>
    </source>
</evidence>
<dbReference type="InterPro" id="IPR027304">
    <property type="entry name" value="Trigger_fact/SurA_dom_sf"/>
</dbReference>
<evidence type="ECO:0000256" key="14">
    <source>
        <dbReference type="RuleBase" id="RU003914"/>
    </source>
</evidence>
<dbReference type="HAMAP" id="MF_00303">
    <property type="entry name" value="Trigger_factor_Tig"/>
    <property type="match status" value="1"/>
</dbReference>
<dbReference type="RefSeq" id="WP_273613393.1">
    <property type="nucleotide sequence ID" value="NZ_CP117416.1"/>
</dbReference>
<dbReference type="PANTHER" id="PTHR30560:SF3">
    <property type="entry name" value="TRIGGER FACTOR-LIKE PROTEIN TIG, CHLOROPLASTIC"/>
    <property type="match status" value="1"/>
</dbReference>
<evidence type="ECO:0000256" key="1">
    <source>
        <dbReference type="ARBA" id="ARBA00000971"/>
    </source>
</evidence>
<gene>
    <name evidence="12 17" type="primary">tig</name>
    <name evidence="17" type="ORF">PQ456_17310</name>
</gene>
<evidence type="ECO:0000256" key="9">
    <source>
        <dbReference type="ARBA" id="ARBA00023306"/>
    </source>
</evidence>
<dbReference type="Proteomes" id="UP001220509">
    <property type="component" value="Chromosome"/>
</dbReference>
<dbReference type="PANTHER" id="PTHR30560">
    <property type="entry name" value="TRIGGER FACTOR CHAPERONE AND PEPTIDYL-PROLYL CIS/TRANS ISOMERASE"/>
    <property type="match status" value="1"/>
</dbReference>
<evidence type="ECO:0000256" key="6">
    <source>
        <dbReference type="ARBA" id="ARBA00023110"/>
    </source>
</evidence>
<evidence type="ECO:0000259" key="16">
    <source>
        <dbReference type="PROSITE" id="PS50059"/>
    </source>
</evidence>
<sequence length="438" mass="48718">MTAKWEKTEKNLGVLEVEVGAERVSAALDKAFTTVVKKTSIPGFRKGKVPRSIFEARFGVESLYNDAIDILLPEAYSEAVDEADIFPVDRPEIEIEQFAKGETFKFKAKVTVKPEVKLGEYKGLEVPVAKAEVSEEDVNEELTRLQQRHAELSVLEEGAAENGDVVVIDFDGSVDGVQFEGGQAERYSLELGSNSFIPGFEEQVVGMATGDFKDVSVTFPDSYHAVELAGKDAVFKVKVHEIKRKNLPELDDEFAKDVSEFDTLDEFKADLKSQIATRKENEVKAAKESAAVEKAAENAEVEIPEAMISSETENMVRDFDNRLRQQGMNLEMYTGFSGQTTDDLKEQMKEEASKRVRNNLVLEQIAKEENIEVSEEEVTAELEKMAGQFQRDAEEVRNILAANGSLASLSDEIKLRKTIEILVDNSKEVEPVAAEKAE</sequence>
<dbReference type="Gene3D" id="3.30.70.1050">
    <property type="entry name" value="Trigger factor ribosome-binding domain"/>
    <property type="match status" value="1"/>
</dbReference>
<comment type="function">
    <text evidence="10 12">Involved in protein export. Acts as a chaperone by maintaining the newly synthesized protein in an open conformation. Functions as a peptidyl-prolyl cis-trans isomerase.</text>
</comment>
<evidence type="ECO:0000256" key="4">
    <source>
        <dbReference type="ARBA" id="ARBA00016902"/>
    </source>
</evidence>
<keyword evidence="7 12" id="KW-0143">Chaperone</keyword>
<dbReference type="PROSITE" id="PS50059">
    <property type="entry name" value="FKBP_PPIASE"/>
    <property type="match status" value="1"/>
</dbReference>
<dbReference type="FunFam" id="3.10.50.40:FF:000001">
    <property type="entry name" value="Trigger factor"/>
    <property type="match status" value="1"/>
</dbReference>
<dbReference type="GO" id="GO:0044183">
    <property type="term" value="F:protein folding chaperone"/>
    <property type="evidence" value="ECO:0007669"/>
    <property type="project" value="TreeGrafter"/>
</dbReference>
<dbReference type="PIRSF" id="PIRSF003095">
    <property type="entry name" value="Trigger_factor"/>
    <property type="match status" value="1"/>
</dbReference>
<dbReference type="InterPro" id="IPR001179">
    <property type="entry name" value="PPIase_FKBP_dom"/>
</dbReference>
<dbReference type="EC" id="5.2.1.8" evidence="3 12"/>
<dbReference type="InterPro" id="IPR037041">
    <property type="entry name" value="Trigger_fac_C_sf"/>
</dbReference>
<dbReference type="SUPFAM" id="SSF54534">
    <property type="entry name" value="FKBP-like"/>
    <property type="match status" value="1"/>
</dbReference>
<evidence type="ECO:0000313" key="18">
    <source>
        <dbReference type="Proteomes" id="UP001220509"/>
    </source>
</evidence>